<comment type="caution">
    <text evidence="7">The sequence shown here is derived from an EMBL/GenBank/DDBJ whole genome shotgun (WGS) entry which is preliminary data.</text>
</comment>
<evidence type="ECO:0000256" key="6">
    <source>
        <dbReference type="SAM" id="Phobius"/>
    </source>
</evidence>
<dbReference type="AlphaFoldDB" id="A0A1Y3PCJ6"/>
<evidence type="ECO:0000256" key="1">
    <source>
        <dbReference type="ARBA" id="ARBA00004651"/>
    </source>
</evidence>
<feature type="transmembrane region" description="Helical" evidence="6">
    <location>
        <begin position="100"/>
        <end position="121"/>
    </location>
</feature>
<evidence type="ECO:0000313" key="7">
    <source>
        <dbReference type="EMBL" id="OUM85050.1"/>
    </source>
</evidence>
<keyword evidence="5 6" id="KW-0472">Membrane</keyword>
<dbReference type="GO" id="GO:0005886">
    <property type="term" value="C:plasma membrane"/>
    <property type="evidence" value="ECO:0007669"/>
    <property type="project" value="UniProtKB-SubCell"/>
</dbReference>
<comment type="subcellular location">
    <subcellularLocation>
        <location evidence="1">Cell membrane</location>
        <topology evidence="1">Multi-pass membrane protein</topology>
    </subcellularLocation>
</comment>
<keyword evidence="3 6" id="KW-0812">Transmembrane</keyword>
<protein>
    <recommendedName>
        <fullName evidence="9">ATP synthase subunit I</fullName>
    </recommendedName>
</protein>
<keyword evidence="4 6" id="KW-1133">Transmembrane helix</keyword>
<organism evidence="7 8">
    <name type="scientific">Bacillus thermozeamaize</name>
    <dbReference type="NCBI Taxonomy" id="230954"/>
    <lineage>
        <taxon>Bacteria</taxon>
        <taxon>Bacillati</taxon>
        <taxon>Bacillota</taxon>
        <taxon>Bacilli</taxon>
        <taxon>Bacillales</taxon>
        <taxon>Bacillaceae</taxon>
        <taxon>Bacillus</taxon>
    </lineage>
</organism>
<dbReference type="InterPro" id="IPR005598">
    <property type="entry name" value="ATP_synth_I"/>
</dbReference>
<feature type="transmembrane region" description="Helical" evidence="6">
    <location>
        <begin position="35"/>
        <end position="52"/>
    </location>
</feature>
<dbReference type="InterPro" id="IPR039072">
    <property type="entry name" value="ATP_synth_I_Bacilli"/>
</dbReference>
<evidence type="ECO:0008006" key="9">
    <source>
        <dbReference type="Google" id="ProtNLM"/>
    </source>
</evidence>
<sequence>MNDDLTRRVNGLVRLMLLLMAVWVLGWGFTPWKPFFLGLIVGSLVSLVNALHMAWRVRRFFRWYNLTGRRPRLAAGTPFRFSMAILAALVAWRWPQVDLLGTILGLVTAPAMTLIHGLLTLKEYSIRNNQP</sequence>
<gene>
    <name evidence="7" type="ORF">BAA01_10110</name>
</gene>
<dbReference type="EMBL" id="LZRT01000113">
    <property type="protein sequence ID" value="OUM85050.1"/>
    <property type="molecule type" value="Genomic_DNA"/>
</dbReference>
<evidence type="ECO:0000256" key="3">
    <source>
        <dbReference type="ARBA" id="ARBA00022692"/>
    </source>
</evidence>
<evidence type="ECO:0000313" key="8">
    <source>
        <dbReference type="Proteomes" id="UP000196475"/>
    </source>
</evidence>
<accession>A0A1Y3PCJ6</accession>
<dbReference type="PANTHER" id="PTHR40035:SF1">
    <property type="entry name" value="ATP SYNTHASE PROTEIN I"/>
    <property type="match status" value="1"/>
</dbReference>
<reference evidence="8" key="1">
    <citation type="submission" date="2016-06" db="EMBL/GenBank/DDBJ databases">
        <authorList>
            <person name="Nascimento L."/>
            <person name="Pereira R.V."/>
            <person name="Martins L.F."/>
            <person name="Quaggio R.B."/>
            <person name="Silva A.M."/>
            <person name="Setubal J.C."/>
        </authorList>
    </citation>
    <scope>NUCLEOTIDE SEQUENCE [LARGE SCALE GENOMIC DNA]</scope>
</reference>
<dbReference type="Pfam" id="PF03899">
    <property type="entry name" value="ATP-synt_I"/>
    <property type="match status" value="1"/>
</dbReference>
<proteinExistence type="predicted"/>
<evidence type="ECO:0000256" key="2">
    <source>
        <dbReference type="ARBA" id="ARBA00022475"/>
    </source>
</evidence>
<evidence type="ECO:0000256" key="5">
    <source>
        <dbReference type="ARBA" id="ARBA00023136"/>
    </source>
</evidence>
<keyword evidence="2" id="KW-1003">Cell membrane</keyword>
<dbReference type="PANTHER" id="PTHR40035">
    <property type="entry name" value="ATP SYNTHASE PROTEIN I"/>
    <property type="match status" value="1"/>
</dbReference>
<feature type="transmembrane region" description="Helical" evidence="6">
    <location>
        <begin position="12"/>
        <end position="29"/>
    </location>
</feature>
<evidence type="ECO:0000256" key="4">
    <source>
        <dbReference type="ARBA" id="ARBA00022989"/>
    </source>
</evidence>
<feature type="transmembrane region" description="Helical" evidence="6">
    <location>
        <begin position="73"/>
        <end position="94"/>
    </location>
</feature>
<dbReference type="Proteomes" id="UP000196475">
    <property type="component" value="Unassembled WGS sequence"/>
</dbReference>
<name>A0A1Y3PCJ6_9BACI</name>